<comment type="caution">
    <text evidence="1">The sequence shown here is derived from an EMBL/GenBank/DDBJ whole genome shotgun (WGS) entry which is preliminary data.</text>
</comment>
<gene>
    <name evidence="1" type="ORF">FIE12Z_10248</name>
</gene>
<protein>
    <recommendedName>
        <fullName evidence="3">F-box domain-containing protein</fullName>
    </recommendedName>
</protein>
<evidence type="ECO:0008006" key="3">
    <source>
        <dbReference type="Google" id="ProtNLM"/>
    </source>
</evidence>
<evidence type="ECO:0000313" key="1">
    <source>
        <dbReference type="EMBL" id="RFN45486.1"/>
    </source>
</evidence>
<accession>A0A395MCD1</accession>
<reference evidence="1 2" key="1">
    <citation type="journal article" date="2018" name="PLoS Pathog.">
        <title>Evolution of structural diversity of trichothecenes, a family of toxins produced by plant pathogenic and entomopathogenic fungi.</title>
        <authorList>
            <person name="Proctor R.H."/>
            <person name="McCormick S.P."/>
            <person name="Kim H.S."/>
            <person name="Cardoza R.E."/>
            <person name="Stanley A.M."/>
            <person name="Lindo L."/>
            <person name="Kelly A."/>
            <person name="Brown D.W."/>
            <person name="Lee T."/>
            <person name="Vaughan M.M."/>
            <person name="Alexander N.J."/>
            <person name="Busman M."/>
            <person name="Gutierrez S."/>
        </authorList>
    </citation>
    <scope>NUCLEOTIDE SEQUENCE [LARGE SCALE GENOMIC DNA]</scope>
    <source>
        <strain evidence="1 2">NRRL 13405</strain>
    </source>
</reference>
<dbReference type="AlphaFoldDB" id="A0A395MCD1"/>
<name>A0A395MCD1_9HYPO</name>
<keyword evidence="2" id="KW-1185">Reference proteome</keyword>
<dbReference type="Proteomes" id="UP000265631">
    <property type="component" value="Unassembled WGS sequence"/>
</dbReference>
<evidence type="ECO:0000313" key="2">
    <source>
        <dbReference type="Proteomes" id="UP000265631"/>
    </source>
</evidence>
<sequence length="507" mass="58898">MARFEDLPVEIINSIFSQLLIPCRDEWSEYMTEYPKADAKALVGLTGTSRLCRSLALPILFQSIDKSHKGEYIFNMFNSHQDLTQLTKALTLPFSRHSDSDYSDLQDTAWRLGFGNPVNYDIQQGCPETAEASLALSLCSGLERLRIHLPDHKRNTNWSNNSFTPTFCLFRIIAWDCDTALYLENLKYLECFTSQRQSSRNRTLCGIPWLLKLTPKIEVFVLRGYCGKDYRLGEPFRVDVCRPALQSLVEIQLLEWPLSDYADDDIDVLGQIFTATMRLETFVYVNEAIYNWGWETTPRKLINMLLPVQPTLKHLTLDYGKRSLLPFNDGRFDSEEVVIEPDQLKRFTHLETLRISQCVYCHHQLDREAEAATYLADLLPLTIRKLTIYFPRHNGAVQCMDCILYLGQRVVAGDFPSLECLQINAHFDQLRVVNFGRRNGRRKRLRWTAEDAARKTMIYDKELADAARREEGRKEKLIEAFAGSEVEIRYRAWQTVDEDRYFKVFES</sequence>
<dbReference type="STRING" id="2594813.A0A395MCD1"/>
<proteinExistence type="predicted"/>
<organism evidence="1 2">
    <name type="scientific">Fusarium flagelliforme</name>
    <dbReference type="NCBI Taxonomy" id="2675880"/>
    <lineage>
        <taxon>Eukaryota</taxon>
        <taxon>Fungi</taxon>
        <taxon>Dikarya</taxon>
        <taxon>Ascomycota</taxon>
        <taxon>Pezizomycotina</taxon>
        <taxon>Sordariomycetes</taxon>
        <taxon>Hypocreomycetidae</taxon>
        <taxon>Hypocreales</taxon>
        <taxon>Nectriaceae</taxon>
        <taxon>Fusarium</taxon>
        <taxon>Fusarium incarnatum-equiseti species complex</taxon>
    </lineage>
</organism>
<dbReference type="EMBL" id="PXXK01000350">
    <property type="protein sequence ID" value="RFN45486.1"/>
    <property type="molecule type" value="Genomic_DNA"/>
</dbReference>